<dbReference type="EMBL" id="FOBB01000010">
    <property type="protein sequence ID" value="SEN46352.1"/>
    <property type="molecule type" value="Genomic_DNA"/>
</dbReference>
<feature type="transmembrane region" description="Helical" evidence="1">
    <location>
        <begin position="36"/>
        <end position="54"/>
    </location>
</feature>
<dbReference type="RefSeq" id="WP_089919908.1">
    <property type="nucleotide sequence ID" value="NZ_FOBB01000010.1"/>
</dbReference>
<protein>
    <submittedName>
        <fullName evidence="2">Uncharacterized protein</fullName>
    </submittedName>
</protein>
<evidence type="ECO:0000313" key="2">
    <source>
        <dbReference type="EMBL" id="SEN46352.1"/>
    </source>
</evidence>
<sequence length="87" mass="10031">MRRNQQKIAASRTVAAMAFLLNAIVLEQGFVSNPKWYNIAYITFPLMLIYVIAFRKQLYKQQGVRIDNKKNVSDEPIISTASPVRDR</sequence>
<reference evidence="2 3" key="1">
    <citation type="submission" date="2016-10" db="EMBL/GenBank/DDBJ databases">
        <authorList>
            <person name="de Groot N.N."/>
        </authorList>
    </citation>
    <scope>NUCLEOTIDE SEQUENCE [LARGE SCALE GENOMIC DNA]</scope>
    <source>
        <strain evidence="2 3">DSM 21039</strain>
    </source>
</reference>
<keyword evidence="1" id="KW-1133">Transmembrane helix</keyword>
<dbReference type="OrthoDB" id="681024at2"/>
<evidence type="ECO:0000256" key="1">
    <source>
        <dbReference type="SAM" id="Phobius"/>
    </source>
</evidence>
<dbReference type="AlphaFoldDB" id="A0A1H8GQQ9"/>
<name>A0A1H8GQQ9_9BACT</name>
<dbReference type="Proteomes" id="UP000198984">
    <property type="component" value="Unassembled WGS sequence"/>
</dbReference>
<dbReference type="STRING" id="573321.SAMN04488505_110218"/>
<feature type="transmembrane region" description="Helical" evidence="1">
    <location>
        <begin position="12"/>
        <end position="30"/>
    </location>
</feature>
<keyword evidence="1" id="KW-0472">Membrane</keyword>
<organism evidence="2 3">
    <name type="scientific">Chitinophaga rupis</name>
    <dbReference type="NCBI Taxonomy" id="573321"/>
    <lineage>
        <taxon>Bacteria</taxon>
        <taxon>Pseudomonadati</taxon>
        <taxon>Bacteroidota</taxon>
        <taxon>Chitinophagia</taxon>
        <taxon>Chitinophagales</taxon>
        <taxon>Chitinophagaceae</taxon>
        <taxon>Chitinophaga</taxon>
    </lineage>
</organism>
<gene>
    <name evidence="2" type="ORF">SAMN04488505_110218</name>
</gene>
<evidence type="ECO:0000313" key="3">
    <source>
        <dbReference type="Proteomes" id="UP000198984"/>
    </source>
</evidence>
<keyword evidence="3" id="KW-1185">Reference proteome</keyword>
<keyword evidence="1" id="KW-0812">Transmembrane</keyword>
<proteinExistence type="predicted"/>
<accession>A0A1H8GQQ9</accession>